<feature type="domain" description="Ig-like" evidence="22">
    <location>
        <begin position="1"/>
        <end position="85"/>
    </location>
</feature>
<dbReference type="Pfam" id="PF00078">
    <property type="entry name" value="RVT_1"/>
    <property type="match status" value="1"/>
</dbReference>
<dbReference type="InterPro" id="IPR043128">
    <property type="entry name" value="Rev_trsase/Diguanyl_cyclase"/>
</dbReference>
<dbReference type="GO" id="GO:0003887">
    <property type="term" value="F:DNA-directed DNA polymerase activity"/>
    <property type="evidence" value="ECO:0007669"/>
    <property type="project" value="UniProtKB-KW"/>
</dbReference>
<dbReference type="Pfam" id="PF24626">
    <property type="entry name" value="SH3_Tf2-1"/>
    <property type="match status" value="1"/>
</dbReference>
<keyword evidence="11" id="KW-0808">Transferase</keyword>
<evidence type="ECO:0000256" key="9">
    <source>
        <dbReference type="ARBA" id="ARBA00022908"/>
    </source>
</evidence>
<evidence type="ECO:0000256" key="6">
    <source>
        <dbReference type="ARBA" id="ARBA00022750"/>
    </source>
</evidence>
<dbReference type="CDD" id="cd09274">
    <property type="entry name" value="RNase_HI_RT_Ty3"/>
    <property type="match status" value="1"/>
</dbReference>
<dbReference type="CDD" id="cd01647">
    <property type="entry name" value="RT_LTR"/>
    <property type="match status" value="1"/>
</dbReference>
<evidence type="ECO:0000256" key="5">
    <source>
        <dbReference type="ARBA" id="ARBA00022723"/>
    </source>
</evidence>
<dbReference type="Pfam" id="PF00098">
    <property type="entry name" value="zf-CCHC"/>
    <property type="match status" value="1"/>
</dbReference>
<feature type="compositionally biased region" description="Acidic residues" evidence="19">
    <location>
        <begin position="1830"/>
        <end position="1847"/>
    </location>
</feature>
<dbReference type="InterPro" id="IPR043502">
    <property type="entry name" value="DNA/RNA_pol_sf"/>
</dbReference>
<dbReference type="InterPro" id="IPR013783">
    <property type="entry name" value="Ig-like_fold"/>
</dbReference>
<dbReference type="Gene3D" id="3.10.10.10">
    <property type="entry name" value="HIV Type 1 Reverse Transcriptase, subunit A, domain 1"/>
    <property type="match status" value="1"/>
</dbReference>
<proteinExistence type="inferred from homology"/>
<dbReference type="Pfam" id="PF17921">
    <property type="entry name" value="Integrase_H2C2"/>
    <property type="match status" value="1"/>
</dbReference>
<keyword evidence="9" id="KW-0229">DNA integration</keyword>
<dbReference type="PANTHER" id="PTHR37984:SF5">
    <property type="entry name" value="PROTEIN NYNRIN-LIKE"/>
    <property type="match status" value="1"/>
</dbReference>
<dbReference type="GO" id="GO:0015074">
    <property type="term" value="P:DNA integration"/>
    <property type="evidence" value="ECO:0007669"/>
    <property type="project" value="UniProtKB-KW"/>
</dbReference>
<keyword evidence="11" id="KW-0239">DNA-directed DNA polymerase</keyword>
<evidence type="ECO:0000256" key="12">
    <source>
        <dbReference type="ARBA" id="ARBA00023125"/>
    </source>
</evidence>
<dbReference type="InterPro" id="IPR041577">
    <property type="entry name" value="RT_RNaseH_2"/>
</dbReference>
<evidence type="ECO:0000313" key="24">
    <source>
        <dbReference type="Proteomes" id="UP001274896"/>
    </source>
</evidence>
<dbReference type="EC" id="3.1.26.4" evidence="3"/>
<keyword evidence="16" id="KW-0393">Immunoglobulin domain</keyword>
<dbReference type="InterPro" id="IPR005162">
    <property type="entry name" value="Retrotrans_gag_dom"/>
</dbReference>
<evidence type="ECO:0000256" key="8">
    <source>
        <dbReference type="ARBA" id="ARBA00022842"/>
    </source>
</evidence>
<dbReference type="GO" id="GO:0003677">
    <property type="term" value="F:DNA binding"/>
    <property type="evidence" value="ECO:0007669"/>
    <property type="project" value="UniProtKB-KW"/>
</dbReference>
<dbReference type="Pfam" id="PF07686">
    <property type="entry name" value="V-set"/>
    <property type="match status" value="1"/>
</dbReference>
<dbReference type="GO" id="GO:0006508">
    <property type="term" value="P:proteolysis"/>
    <property type="evidence" value="ECO:0007669"/>
    <property type="project" value="UniProtKB-KW"/>
</dbReference>
<dbReference type="Gene3D" id="2.60.40.10">
    <property type="entry name" value="Immunoglobulins"/>
    <property type="match status" value="2"/>
</dbReference>
<organism evidence="23 24">
    <name type="scientific">Hemibagrus guttatus</name>
    <dbReference type="NCBI Taxonomy" id="175788"/>
    <lineage>
        <taxon>Eukaryota</taxon>
        <taxon>Metazoa</taxon>
        <taxon>Chordata</taxon>
        <taxon>Craniata</taxon>
        <taxon>Vertebrata</taxon>
        <taxon>Euteleostomi</taxon>
        <taxon>Actinopterygii</taxon>
        <taxon>Neopterygii</taxon>
        <taxon>Teleostei</taxon>
        <taxon>Ostariophysi</taxon>
        <taxon>Siluriformes</taxon>
        <taxon>Bagridae</taxon>
        <taxon>Hemibagrus</taxon>
    </lineage>
</organism>
<keyword evidence="7" id="KW-0378">Hydrolase</keyword>
<dbReference type="InterPro" id="IPR056924">
    <property type="entry name" value="SH3_Tf2-1"/>
</dbReference>
<evidence type="ECO:0000256" key="17">
    <source>
        <dbReference type="ARBA" id="ARBA00039658"/>
    </source>
</evidence>
<feature type="compositionally biased region" description="Polar residues" evidence="19">
    <location>
        <begin position="231"/>
        <end position="245"/>
    </location>
</feature>
<feature type="compositionally biased region" description="Polar residues" evidence="19">
    <location>
        <begin position="1743"/>
        <end position="1762"/>
    </location>
</feature>
<dbReference type="SUPFAM" id="SSF56672">
    <property type="entry name" value="DNA/RNA polymerases"/>
    <property type="match status" value="1"/>
</dbReference>
<evidence type="ECO:0000256" key="19">
    <source>
        <dbReference type="SAM" id="MobiDB-lite"/>
    </source>
</evidence>
<feature type="domain" description="Ig-like" evidence="22">
    <location>
        <begin position="93"/>
        <end position="179"/>
    </location>
</feature>
<dbReference type="Pfam" id="PF03732">
    <property type="entry name" value="Retrotrans_gag"/>
    <property type="match status" value="1"/>
</dbReference>
<evidence type="ECO:0000256" key="16">
    <source>
        <dbReference type="ARBA" id="ARBA00023319"/>
    </source>
</evidence>
<keyword evidence="18" id="KW-0862">Zinc</keyword>
<evidence type="ECO:0000256" key="14">
    <source>
        <dbReference type="ARBA" id="ARBA00023172"/>
    </source>
</evidence>
<comment type="subcellular location">
    <subcellularLocation>
        <location evidence="1">Membrane</location>
    </subcellularLocation>
</comment>
<feature type="compositionally biased region" description="Polar residues" evidence="19">
    <location>
        <begin position="1315"/>
        <end position="1351"/>
    </location>
</feature>
<dbReference type="PROSITE" id="PS50835">
    <property type="entry name" value="IG_LIKE"/>
    <property type="match status" value="2"/>
</dbReference>
<evidence type="ECO:0000259" key="21">
    <source>
        <dbReference type="PROSITE" id="PS50158"/>
    </source>
</evidence>
<evidence type="ECO:0000259" key="22">
    <source>
        <dbReference type="PROSITE" id="PS50835"/>
    </source>
</evidence>
<dbReference type="GO" id="GO:0006310">
    <property type="term" value="P:DNA recombination"/>
    <property type="evidence" value="ECO:0007669"/>
    <property type="project" value="UniProtKB-KW"/>
</dbReference>
<keyword evidence="6" id="KW-0064">Aspartyl protease</keyword>
<feature type="domain" description="CCHC-type" evidence="21">
    <location>
        <begin position="506"/>
        <end position="521"/>
    </location>
</feature>
<evidence type="ECO:0000256" key="7">
    <source>
        <dbReference type="ARBA" id="ARBA00022801"/>
    </source>
</evidence>
<dbReference type="GO" id="GO:0016020">
    <property type="term" value="C:membrane"/>
    <property type="evidence" value="ECO:0007669"/>
    <property type="project" value="UniProtKB-SubCell"/>
</dbReference>
<protein>
    <recommendedName>
        <fullName evidence="17">Gypsy retrotransposon integrase-like protein 1</fullName>
        <ecNumber evidence="3">3.1.26.4</ecNumber>
    </recommendedName>
</protein>
<keyword evidence="20" id="KW-0812">Transmembrane</keyword>
<feature type="compositionally biased region" description="Polar residues" evidence="19">
    <location>
        <begin position="1690"/>
        <end position="1701"/>
    </location>
</feature>
<keyword evidence="20" id="KW-1133">Transmembrane helix</keyword>
<dbReference type="PROSITE" id="PS50158">
    <property type="entry name" value="ZF_CCHC"/>
    <property type="match status" value="1"/>
</dbReference>
<dbReference type="GO" id="GO:0004190">
    <property type="term" value="F:aspartic-type endopeptidase activity"/>
    <property type="evidence" value="ECO:0007669"/>
    <property type="project" value="UniProtKB-KW"/>
</dbReference>
<evidence type="ECO:0000256" key="13">
    <source>
        <dbReference type="ARBA" id="ARBA00023136"/>
    </source>
</evidence>
<dbReference type="Pfam" id="PF22705">
    <property type="entry name" value="C2-set_3"/>
    <property type="match status" value="1"/>
</dbReference>
<dbReference type="Gene3D" id="1.10.340.70">
    <property type="match status" value="1"/>
</dbReference>
<evidence type="ECO:0000256" key="2">
    <source>
        <dbReference type="ARBA" id="ARBA00010879"/>
    </source>
</evidence>
<keyword evidence="15" id="KW-0511">Multifunctional enzyme</keyword>
<keyword evidence="24" id="KW-1185">Reference proteome</keyword>
<gene>
    <name evidence="23" type="ORF">QTP70_032793</name>
</gene>
<dbReference type="InterPro" id="IPR007110">
    <property type="entry name" value="Ig-like_dom"/>
</dbReference>
<feature type="region of interest" description="Disordered" evidence="19">
    <location>
        <begin position="223"/>
        <end position="246"/>
    </location>
</feature>
<keyword evidence="14" id="KW-0233">DNA recombination</keyword>
<reference evidence="23" key="1">
    <citation type="submission" date="2023-06" db="EMBL/GenBank/DDBJ databases">
        <title>Male Hemibagrus guttatus genome.</title>
        <authorList>
            <person name="Bian C."/>
        </authorList>
    </citation>
    <scope>NUCLEOTIDE SEQUENCE</scope>
    <source>
        <strain evidence="23">Male_cb2023</strain>
        <tissue evidence="23">Muscle</tissue>
    </source>
</reference>
<dbReference type="Gene3D" id="3.30.70.270">
    <property type="match status" value="2"/>
</dbReference>
<feature type="compositionally biased region" description="Basic and acidic residues" evidence="19">
    <location>
        <begin position="1848"/>
        <end position="1858"/>
    </location>
</feature>
<evidence type="ECO:0000256" key="15">
    <source>
        <dbReference type="ARBA" id="ARBA00023268"/>
    </source>
</evidence>
<evidence type="ECO:0000256" key="4">
    <source>
        <dbReference type="ARBA" id="ARBA00022670"/>
    </source>
</evidence>
<dbReference type="PRINTS" id="PR01217">
    <property type="entry name" value="PRICHEXTENSN"/>
</dbReference>
<keyword evidence="12" id="KW-0238">DNA-binding</keyword>
<dbReference type="SUPFAM" id="SSF48726">
    <property type="entry name" value="Immunoglobulin"/>
    <property type="match status" value="2"/>
</dbReference>
<dbReference type="FunFam" id="3.30.70.270:FF:000020">
    <property type="entry name" value="Transposon Tf2-6 polyprotein-like Protein"/>
    <property type="match status" value="1"/>
</dbReference>
<evidence type="ECO:0000256" key="3">
    <source>
        <dbReference type="ARBA" id="ARBA00012180"/>
    </source>
</evidence>
<dbReference type="InterPro" id="IPR013106">
    <property type="entry name" value="Ig_V-set"/>
</dbReference>
<dbReference type="EMBL" id="JAUCMX010000029">
    <property type="protein sequence ID" value="KAK3507678.1"/>
    <property type="molecule type" value="Genomic_DNA"/>
</dbReference>
<accession>A0AAE0UJD3</accession>
<keyword evidence="10" id="KW-0695">RNA-directed DNA polymerase</keyword>
<dbReference type="Pfam" id="PF17919">
    <property type="entry name" value="RT_RNaseH_2"/>
    <property type="match status" value="1"/>
</dbReference>
<feature type="region of interest" description="Disordered" evidence="19">
    <location>
        <begin position="1300"/>
        <end position="1730"/>
    </location>
</feature>
<dbReference type="InterPro" id="IPR041588">
    <property type="entry name" value="Integrase_H2C2"/>
</dbReference>
<keyword evidence="18" id="KW-0863">Zinc-finger</keyword>
<keyword evidence="11" id="KW-0548">Nucleotidyltransferase</keyword>
<dbReference type="InterPro" id="IPR050951">
    <property type="entry name" value="Retrovirus_Pol_polyprotein"/>
</dbReference>
<dbReference type="SMART" id="SM00343">
    <property type="entry name" value="ZnF_C2HC"/>
    <property type="match status" value="1"/>
</dbReference>
<keyword evidence="4" id="KW-0645">Protease</keyword>
<dbReference type="PANTHER" id="PTHR37984">
    <property type="entry name" value="PROTEIN CBG26694"/>
    <property type="match status" value="1"/>
</dbReference>
<evidence type="ECO:0000313" key="23">
    <source>
        <dbReference type="EMBL" id="KAK3507678.1"/>
    </source>
</evidence>
<feature type="region of interest" description="Disordered" evidence="19">
    <location>
        <begin position="518"/>
        <end position="540"/>
    </location>
</feature>
<dbReference type="GO" id="GO:0004523">
    <property type="term" value="F:RNA-DNA hybrid ribonuclease activity"/>
    <property type="evidence" value="ECO:0007669"/>
    <property type="project" value="UniProtKB-EC"/>
</dbReference>
<feature type="compositionally biased region" description="Basic and acidic residues" evidence="19">
    <location>
        <begin position="1763"/>
        <end position="1788"/>
    </location>
</feature>
<dbReference type="FunFam" id="3.30.70.270:FF:000003">
    <property type="entry name" value="Transposon Ty3-G Gag-Pol polyprotein"/>
    <property type="match status" value="1"/>
</dbReference>
<feature type="compositionally biased region" description="Low complexity" evidence="19">
    <location>
        <begin position="1712"/>
        <end position="1728"/>
    </location>
</feature>
<dbReference type="InterPro" id="IPR036179">
    <property type="entry name" value="Ig-like_dom_sf"/>
</dbReference>
<comment type="similarity">
    <text evidence="2">Belongs to the beta type-B retroviral polymerase family. HERV class-II K(HML-2) pol subfamily.</text>
</comment>
<feature type="region of interest" description="Disordered" evidence="19">
    <location>
        <begin position="1743"/>
        <end position="1867"/>
    </location>
</feature>
<dbReference type="GO" id="GO:0008270">
    <property type="term" value="F:zinc ion binding"/>
    <property type="evidence" value="ECO:0007669"/>
    <property type="project" value="UniProtKB-KW"/>
</dbReference>
<name>A0AAE0UJD3_9TELE</name>
<feature type="compositionally biased region" description="Low complexity" evidence="19">
    <location>
        <begin position="1353"/>
        <end position="1685"/>
    </location>
</feature>
<evidence type="ECO:0000256" key="11">
    <source>
        <dbReference type="ARBA" id="ARBA00022932"/>
    </source>
</evidence>
<evidence type="ECO:0000256" key="18">
    <source>
        <dbReference type="PROSITE-ProRule" id="PRU00047"/>
    </source>
</evidence>
<dbReference type="InterPro" id="IPR000477">
    <property type="entry name" value="RT_dom"/>
</dbReference>
<evidence type="ECO:0000256" key="10">
    <source>
        <dbReference type="ARBA" id="ARBA00022918"/>
    </source>
</evidence>
<comment type="caution">
    <text evidence="23">The sequence shown here is derived from an EMBL/GenBank/DDBJ whole genome shotgun (WGS) entry which is preliminary data.</text>
</comment>
<evidence type="ECO:0000256" key="1">
    <source>
        <dbReference type="ARBA" id="ARBA00004370"/>
    </source>
</evidence>
<feature type="transmembrane region" description="Helical" evidence="20">
    <location>
        <begin position="190"/>
        <end position="212"/>
    </location>
</feature>
<dbReference type="InterPro" id="IPR053896">
    <property type="entry name" value="BTN3A2-like_Ig-C"/>
</dbReference>
<keyword evidence="13 20" id="KW-0472">Membrane</keyword>
<keyword evidence="5" id="KW-0479">Metal-binding</keyword>
<sequence length="1924" mass="211433">MDAQPLEVRWHRPKRQNTPVLLYKNRQVQKSPVDVQYQGRVFLLGDLEKGDISLKLKNLTLADRGDYMCHVSRDNWYDKATVSLSVRAMGSTPLISIKEAGGGQVNISCKSHGWFPVPSIIWTDKDGRHLKHLSTDKFTNNSEGCVDVSSWLIVSPSESEWISCSVGLSDTERKDSRVSMLFVPAESLNGYVIAIPILLLCTAAGIAVYCLLRKKGLIPFKKKRTEDPGTLSETEPLNQDQNEATSAGPDLHAVVVARRMDLADPRHRILRLPWIQRSCARSSCGKERFSTPIKIRWRHCKVNYAARASLRRGIRQQHAPGIYREDGTWCAFLLSLLTNRALEWASAVWDADPQIQSSFSYFAGMRREVFKYPAGGKDISIQLMELRQGSSSVADYAIKFCTLVAQSGWNDAALWAVFHAGLNPALQTELACRVEATSLMQFVATAIRLDNLLHQYWAGGQSSAAARPQIRMDYPSLGEEVPEPMQLGRSRLAERVHRQHGQMRLCYNCGASGHLSPQCPERSSSAQGLGGGARDPHLPLRTITQNNSHRQSAHGGGYLTCQTELLEFQVALFHHEHLAFYVTSSLANPVILGFPWLRHHDPQISCRSGELVRWSPTCLKECLRERVSRPCRTSCVKETIPSAHSHIPHAYVDFQEGAGLPPFATGGQGYGGLHRGSFGGGSHSALHVPGGGGVLLHRQEEWRPSAMYRLSGTERHHRSVPLSPAPGTCSAGAAEGGEVLYQVGPQECLQPGSYLQGGEWKTAFHTTHGHYEYRVMPFGLTNTSAVFQALINEVFQDLLGKWVIAYIDDILVYSTTMEEHVCHVGEVLSRLQRHHLYVKPEKCEFHRTTVTFLGYVISRQGVEMDAVKVQAVTEWSSPTTVQCFLGFANFYRRFIRNYSSVAGPLTSLSRGKPKRLAWTDQARAAFQQLKDCFTTAPILQHPDPDLPFVVEVDASSSGLRAVLFQRHGEPGKLHPCAFYSRKLMAAEANYDVGNRELLSIKAALKEWRHWLEGAHHPFQVLTDHRNLEYLRGAKHLNPRQARQFEASSEPVQADLILPVTTILAPVRWNLVEEIRRAHADEPPPAGCPPTKIFVPLQFRLQVMQWVHEAPSSGHPGIRRSTQLIRHRFWWPSLGPDVEGSYCSREQQRWSEFLLWAEYAQKSLIHSSTGLTPFQCVLEYQPPLFPWSGEPSDVPAVEEWYRLSQEVWERAHLPCRKLSPKFVGPFEIICQVNLVAYLLRLPASYHICPTFHVSLLKPAHPSSGGDTDCVEPPPPLDIEGPRHTRYAPFWTPGEFNRGSSISWTGRAESRGEQRETSFFSISGFSTDDSTTNKPNLTVSITDLKPDTTNSETVPAASTSNPTPEPSTSNPTPASTSNPTPEPSTSNPTPEPSTSNPKPTTITTNPTPTTITSNTTPTTITTNTTPTTITSNTTPTTITSNPTLTTITSNLTPEPSTSNPTPTTITSNTTPTTITTNTTPTIITSNTTPTTITTNTTPTTITSNTTPTTITSNPTLTTITSNPTPEPSTSNPTPTTITTNPTPTTITSNPTPTTITSNTTPSTITSNTTPTTITSNPTPTTITSNTTPSTITSNPTPTTITSNPTPTTITTNTTPTTITSNPTPTTITSNTTPSTITSNPTPTTITSNPTPTTITSNTTPTTITSNPTPMTITSNPTPTTITTNPTPAATISKPTSANTTSNGKAAPTIPMPTDPISAPTAAASPTTSVSNSELMQPLTISNLKPAATTSESAPVTTSAGSLSSDKTHPNTNTERKIIKAERRRRKDEANKTGNSSGKAERREPKSLSKRKREQSPVYQNTTKRLYKKEAENTEGESDDSEMGVDESVLEDVKAVDKPEDVEMENNESCPEENNMEDFVVDCVVVYRGCVVVYRDCVVCTEIVCSRLCSVYRDCVVDCVVYIEIVY</sequence>
<evidence type="ECO:0000256" key="20">
    <source>
        <dbReference type="SAM" id="Phobius"/>
    </source>
</evidence>
<dbReference type="GO" id="GO:0003964">
    <property type="term" value="F:RNA-directed DNA polymerase activity"/>
    <property type="evidence" value="ECO:0007669"/>
    <property type="project" value="UniProtKB-KW"/>
</dbReference>
<keyword evidence="8" id="KW-0460">Magnesium</keyword>
<dbReference type="InterPro" id="IPR001878">
    <property type="entry name" value="Znf_CCHC"/>
</dbReference>
<dbReference type="Proteomes" id="UP001274896">
    <property type="component" value="Unassembled WGS sequence"/>
</dbReference>